<evidence type="ECO:0000313" key="2">
    <source>
        <dbReference type="Proteomes" id="UP000285286"/>
    </source>
</evidence>
<dbReference type="Proteomes" id="UP000285286">
    <property type="component" value="Unassembled WGS sequence"/>
</dbReference>
<keyword evidence="2" id="KW-1185">Reference proteome</keyword>
<organism evidence="1 2">
    <name type="scientific">Pseudomonas vranovensis</name>
    <dbReference type="NCBI Taxonomy" id="321661"/>
    <lineage>
        <taxon>Bacteria</taxon>
        <taxon>Pseudomonadati</taxon>
        <taxon>Pseudomonadota</taxon>
        <taxon>Gammaproteobacteria</taxon>
        <taxon>Pseudomonadales</taxon>
        <taxon>Pseudomonadaceae</taxon>
        <taxon>Pseudomonas</taxon>
    </lineage>
</organism>
<name>A0A423CZ89_9PSED</name>
<dbReference type="RefSeq" id="WP_123567482.1">
    <property type="nucleotide sequence ID" value="NZ_MOAM01000035.1"/>
</dbReference>
<proteinExistence type="predicted"/>
<gene>
    <name evidence="1" type="ORF">BHU25_22320</name>
</gene>
<dbReference type="AlphaFoldDB" id="A0A423CZ89"/>
<dbReference type="EMBL" id="MOAM01000035">
    <property type="protein sequence ID" value="ROL64619.1"/>
    <property type="molecule type" value="Genomic_DNA"/>
</dbReference>
<protein>
    <submittedName>
        <fullName evidence="1">Uncharacterized protein</fullName>
    </submittedName>
</protein>
<comment type="caution">
    <text evidence="1">The sequence shown here is derived from an EMBL/GenBank/DDBJ whole genome shotgun (WGS) entry which is preliminary data.</text>
</comment>
<evidence type="ECO:0000313" key="1">
    <source>
        <dbReference type="EMBL" id="ROL64619.1"/>
    </source>
</evidence>
<accession>A0A423CZ89</accession>
<reference evidence="1 2" key="1">
    <citation type="submission" date="2016-10" db="EMBL/GenBank/DDBJ databases">
        <title>Comparative genome analysis of multiple Pseudomonas spp. focuses on biocontrol and plant growth promoting traits.</title>
        <authorList>
            <person name="Tao X.-Y."/>
            <person name="Taylor C.G."/>
        </authorList>
    </citation>
    <scope>NUCLEOTIDE SEQUENCE [LARGE SCALE GENOMIC DNA]</scope>
    <source>
        <strain evidence="1 2">15D11</strain>
    </source>
</reference>
<sequence length="242" mass="26749">MAEYGFYASNDFGSVTITSTYKVMVFSERGTFNITSRYTDRPGSGLVTFAKPILTLEPPQVFLRHVSGVHSTLGLYVTMLGSSGGWTGFLITSAVRGGNQLQNYLVEYVACKYADAPSAEMYGRNIWDANGRIVFSSSDRVVRFNKFTKNWTKSQGVNVDEYFSGLTIDADDYISVTSFDRGVEWFAGGARYAGVTIWDFNAPALTIFCDKQTGGGYSYPYGTDGTSFSIPVCKFPISKYYN</sequence>